<dbReference type="AlphaFoldDB" id="A0A895YG48"/>
<dbReference type="GO" id="GO:0016491">
    <property type="term" value="F:oxidoreductase activity"/>
    <property type="evidence" value="ECO:0007669"/>
    <property type="project" value="UniProtKB-KW"/>
</dbReference>
<dbReference type="EMBL" id="CP070499">
    <property type="protein sequence ID" value="QSB15072.1"/>
    <property type="molecule type" value="Genomic_DNA"/>
</dbReference>
<keyword evidence="6" id="KW-1185">Reference proteome</keyword>
<gene>
    <name evidence="5" type="ORF">JQS43_01435</name>
</gene>
<comment type="similarity">
    <text evidence="1">Belongs to the HIBADH-related family.</text>
</comment>
<evidence type="ECO:0000313" key="6">
    <source>
        <dbReference type="Proteomes" id="UP000662857"/>
    </source>
</evidence>
<dbReference type="PANTHER" id="PTHR43580">
    <property type="entry name" value="OXIDOREDUCTASE GLYR1-RELATED"/>
    <property type="match status" value="1"/>
</dbReference>
<dbReference type="InterPro" id="IPR015815">
    <property type="entry name" value="HIBADH-related"/>
</dbReference>
<dbReference type="InterPro" id="IPR013328">
    <property type="entry name" value="6PGD_dom2"/>
</dbReference>
<proteinExistence type="inferred from homology"/>
<evidence type="ECO:0000313" key="5">
    <source>
        <dbReference type="EMBL" id="QSB15072.1"/>
    </source>
</evidence>
<name>A0A895YG48_9ACTN</name>
<dbReference type="InterPro" id="IPR048666">
    <property type="entry name" value="RedAm-like_C"/>
</dbReference>
<dbReference type="PANTHER" id="PTHR43580:SF2">
    <property type="entry name" value="CYTOKINE-LIKE NUCLEAR FACTOR N-PAC"/>
    <property type="match status" value="1"/>
</dbReference>
<accession>A0A895YG48</accession>
<protein>
    <submittedName>
        <fullName evidence="5">NAD(P)-dependent oxidoreductase</fullName>
    </submittedName>
</protein>
<evidence type="ECO:0000259" key="4">
    <source>
        <dbReference type="Pfam" id="PF21761"/>
    </source>
</evidence>
<evidence type="ECO:0000259" key="3">
    <source>
        <dbReference type="Pfam" id="PF03446"/>
    </source>
</evidence>
<dbReference type="Gene3D" id="3.40.50.720">
    <property type="entry name" value="NAD(P)-binding Rossmann-like Domain"/>
    <property type="match status" value="1"/>
</dbReference>
<dbReference type="InterPro" id="IPR036291">
    <property type="entry name" value="NAD(P)-bd_dom_sf"/>
</dbReference>
<dbReference type="Pfam" id="PF21761">
    <property type="entry name" value="RedAm-like_C"/>
    <property type="match status" value="1"/>
</dbReference>
<evidence type="ECO:0000256" key="2">
    <source>
        <dbReference type="ARBA" id="ARBA00023002"/>
    </source>
</evidence>
<feature type="domain" description="6-phosphogluconate dehydrogenase NADP-binding" evidence="3">
    <location>
        <begin position="13"/>
        <end position="162"/>
    </location>
</feature>
<reference evidence="5" key="1">
    <citation type="submission" date="2021-02" db="EMBL/GenBank/DDBJ databases">
        <title>Natrosporangium hydrolyticum gen. nov., sp. nov, a haloalkaliphilic actinobacterium from a soda solonchak soil.</title>
        <authorList>
            <person name="Sorokin D.Y."/>
            <person name="Khijniak T.V."/>
            <person name="Zakharycheva A.P."/>
            <person name="Boueva O.V."/>
            <person name="Ariskina E.V."/>
            <person name="Hahnke R.L."/>
            <person name="Bunk B."/>
            <person name="Sproer C."/>
            <person name="Schumann P."/>
            <person name="Evtushenko L.I."/>
            <person name="Kublanov I.V."/>
        </authorList>
    </citation>
    <scope>NUCLEOTIDE SEQUENCE</scope>
    <source>
        <strain evidence="5">DSM 106523</strain>
    </source>
</reference>
<dbReference type="Proteomes" id="UP000662857">
    <property type="component" value="Chromosome"/>
</dbReference>
<dbReference type="Pfam" id="PF03446">
    <property type="entry name" value="NAD_binding_2"/>
    <property type="match status" value="1"/>
</dbReference>
<dbReference type="KEGG" id="nhy:JQS43_01435"/>
<dbReference type="PIRSF" id="PIRSF000103">
    <property type="entry name" value="HIBADH"/>
    <property type="match status" value="1"/>
</dbReference>
<dbReference type="Gene3D" id="1.10.1040.10">
    <property type="entry name" value="N-(1-d-carboxylethyl)-l-norvaline Dehydrogenase, domain 2"/>
    <property type="match status" value="1"/>
</dbReference>
<feature type="domain" description="NADPH-dependent reductive aminase-like C-terminal" evidence="4">
    <location>
        <begin position="169"/>
        <end position="294"/>
    </location>
</feature>
<sequence>MTNTTATADTYTDVSVIGLGKMGAAMASALLTAGRRTTVWNRTLAKADALVASGAVRAESVADALRASPVAIISLGDYAAVRALLAAHPDALADRTVVNLTTGTPEEARELAEWVTSRGADYLDGAMLAVPQTVGTQDGFFLYSGAAAGFDAHRATLDVLASSHYLGEDPAVAELWDLALLGTGYATLIGFLHSLAILDTVQVPPAQFLPLATRWLHGMLAFLPELAGEVEAQQYGDGVSPVAMNRAAVANLIEASVRRGVDPAVHAPLRALLDRRTADGHGDDSFASLVELLRAGR</sequence>
<dbReference type="SUPFAM" id="SSF51735">
    <property type="entry name" value="NAD(P)-binding Rossmann-fold domains"/>
    <property type="match status" value="1"/>
</dbReference>
<evidence type="ECO:0000256" key="1">
    <source>
        <dbReference type="ARBA" id="ARBA00009080"/>
    </source>
</evidence>
<dbReference type="InterPro" id="IPR006115">
    <property type="entry name" value="6PGDH_NADP-bd"/>
</dbReference>
<dbReference type="GO" id="GO:0050661">
    <property type="term" value="F:NADP binding"/>
    <property type="evidence" value="ECO:0007669"/>
    <property type="project" value="InterPro"/>
</dbReference>
<dbReference type="InterPro" id="IPR051265">
    <property type="entry name" value="HIBADH-related_NP60_sf"/>
</dbReference>
<organism evidence="5 6">
    <name type="scientific">Natronosporangium hydrolyticum</name>
    <dbReference type="NCBI Taxonomy" id="2811111"/>
    <lineage>
        <taxon>Bacteria</taxon>
        <taxon>Bacillati</taxon>
        <taxon>Actinomycetota</taxon>
        <taxon>Actinomycetes</taxon>
        <taxon>Micromonosporales</taxon>
        <taxon>Micromonosporaceae</taxon>
        <taxon>Natronosporangium</taxon>
    </lineage>
</organism>
<keyword evidence="2" id="KW-0560">Oxidoreductase</keyword>
<dbReference type="RefSeq" id="WP_239677240.1">
    <property type="nucleotide sequence ID" value="NZ_CP070499.1"/>
</dbReference>